<dbReference type="SUPFAM" id="SSF103473">
    <property type="entry name" value="MFS general substrate transporter"/>
    <property type="match status" value="1"/>
</dbReference>
<dbReference type="Gene3D" id="1.20.1250.20">
    <property type="entry name" value="MFS general substrate transporter like domains"/>
    <property type="match status" value="1"/>
</dbReference>
<keyword evidence="5 7" id="KW-1133">Transmembrane helix</keyword>
<feature type="non-terminal residue" evidence="9">
    <location>
        <position position="191"/>
    </location>
</feature>
<keyword evidence="10" id="KW-1185">Reference proteome</keyword>
<evidence type="ECO:0000256" key="4">
    <source>
        <dbReference type="ARBA" id="ARBA00022692"/>
    </source>
</evidence>
<dbReference type="InterPro" id="IPR020846">
    <property type="entry name" value="MFS_dom"/>
</dbReference>
<dbReference type="InterPro" id="IPR045262">
    <property type="entry name" value="STP/PLT_plant"/>
</dbReference>
<organism evidence="9 10">
    <name type="scientific">Thalictrum thalictroides</name>
    <name type="common">Rue-anemone</name>
    <name type="synonym">Anemone thalictroides</name>
    <dbReference type="NCBI Taxonomy" id="46969"/>
    <lineage>
        <taxon>Eukaryota</taxon>
        <taxon>Viridiplantae</taxon>
        <taxon>Streptophyta</taxon>
        <taxon>Embryophyta</taxon>
        <taxon>Tracheophyta</taxon>
        <taxon>Spermatophyta</taxon>
        <taxon>Magnoliopsida</taxon>
        <taxon>Ranunculales</taxon>
        <taxon>Ranunculaceae</taxon>
        <taxon>Thalictroideae</taxon>
        <taxon>Thalictrum</taxon>
    </lineage>
</organism>
<dbReference type="AlphaFoldDB" id="A0A7J6VYZ8"/>
<comment type="caution">
    <text evidence="9">The sequence shown here is derived from an EMBL/GenBank/DDBJ whole genome shotgun (WGS) entry which is preliminary data.</text>
</comment>
<comment type="similarity">
    <text evidence="2">Belongs to the major facilitator superfamily. Sugar transporter (TC 2.A.1.1) family.</text>
</comment>
<evidence type="ECO:0000256" key="7">
    <source>
        <dbReference type="SAM" id="Phobius"/>
    </source>
</evidence>
<dbReference type="Pfam" id="PF00083">
    <property type="entry name" value="Sugar_tr"/>
    <property type="match status" value="1"/>
</dbReference>
<accession>A0A7J6VYZ8</accession>
<feature type="transmembrane region" description="Helical" evidence="7">
    <location>
        <begin position="117"/>
        <end position="139"/>
    </location>
</feature>
<dbReference type="Proteomes" id="UP000554482">
    <property type="component" value="Unassembled WGS sequence"/>
</dbReference>
<reference evidence="9 10" key="1">
    <citation type="submission" date="2020-06" db="EMBL/GenBank/DDBJ databases">
        <title>Transcriptomic and genomic resources for Thalictrum thalictroides and T. hernandezii: Facilitating candidate gene discovery in an emerging model plant lineage.</title>
        <authorList>
            <person name="Arias T."/>
            <person name="Riano-Pachon D.M."/>
            <person name="Di Stilio V.S."/>
        </authorList>
    </citation>
    <scope>NUCLEOTIDE SEQUENCE [LARGE SCALE GENOMIC DNA]</scope>
    <source>
        <strain evidence="10">cv. WT478/WT964</strain>
        <tissue evidence="9">Leaves</tissue>
    </source>
</reference>
<proteinExistence type="inferred from homology"/>
<evidence type="ECO:0000256" key="2">
    <source>
        <dbReference type="ARBA" id="ARBA00010992"/>
    </source>
</evidence>
<evidence type="ECO:0000256" key="1">
    <source>
        <dbReference type="ARBA" id="ARBA00004141"/>
    </source>
</evidence>
<feature type="domain" description="Major facilitator superfamily (MFS) profile" evidence="8">
    <location>
        <begin position="1"/>
        <end position="191"/>
    </location>
</feature>
<dbReference type="PROSITE" id="PS50850">
    <property type="entry name" value="MFS"/>
    <property type="match status" value="1"/>
</dbReference>
<dbReference type="GO" id="GO:0016020">
    <property type="term" value="C:membrane"/>
    <property type="evidence" value="ECO:0007669"/>
    <property type="project" value="UniProtKB-SubCell"/>
</dbReference>
<dbReference type="OrthoDB" id="5296287at2759"/>
<keyword evidence="3" id="KW-0813">Transport</keyword>
<name>A0A7J6VYZ8_THATH</name>
<dbReference type="InterPro" id="IPR005828">
    <property type="entry name" value="MFS_sugar_transport-like"/>
</dbReference>
<dbReference type="InterPro" id="IPR036259">
    <property type="entry name" value="MFS_trans_sf"/>
</dbReference>
<gene>
    <name evidence="9" type="ORF">FRX31_021014</name>
</gene>
<feature type="transmembrane region" description="Helical" evidence="7">
    <location>
        <begin position="151"/>
        <end position="171"/>
    </location>
</feature>
<dbReference type="PANTHER" id="PTHR23500">
    <property type="entry name" value="SOLUTE CARRIER FAMILY 2, FACILITATED GLUCOSE TRANSPORTER"/>
    <property type="match status" value="1"/>
</dbReference>
<feature type="transmembrane region" description="Helical" evidence="7">
    <location>
        <begin position="31"/>
        <end position="50"/>
    </location>
</feature>
<dbReference type="GO" id="GO:0015144">
    <property type="term" value="F:carbohydrate transmembrane transporter activity"/>
    <property type="evidence" value="ECO:0007669"/>
    <property type="project" value="InterPro"/>
</dbReference>
<evidence type="ECO:0000313" key="10">
    <source>
        <dbReference type="Proteomes" id="UP000554482"/>
    </source>
</evidence>
<evidence type="ECO:0000256" key="3">
    <source>
        <dbReference type="ARBA" id="ARBA00022448"/>
    </source>
</evidence>
<keyword evidence="9" id="KW-0762">Sugar transport</keyword>
<protein>
    <submittedName>
        <fullName evidence="9">Sugar transport protein mst7</fullName>
    </submittedName>
</protein>
<evidence type="ECO:0000259" key="8">
    <source>
        <dbReference type="PROSITE" id="PS50850"/>
    </source>
</evidence>
<keyword evidence="4 7" id="KW-0812">Transmembrane</keyword>
<evidence type="ECO:0000313" key="9">
    <source>
        <dbReference type="EMBL" id="KAF5189400.1"/>
    </source>
</evidence>
<keyword evidence="6 7" id="KW-0472">Membrane</keyword>
<dbReference type="PANTHER" id="PTHR23500:SF567">
    <property type="entry name" value="SUGAR TRANSPORT PROTEIN 12-LIKE"/>
    <property type="match status" value="1"/>
</dbReference>
<comment type="subcellular location">
    <subcellularLocation>
        <location evidence="1">Membrane</location>
        <topology evidence="1">Multi-pass membrane protein</topology>
    </subcellularLocation>
</comment>
<sequence length="191" mass="21252">MFQLFITIGILVANVVNYFTDKMDNGQGWRWSLGLAAVPGLSILLGGIFLPETPNSLIERNLPEEAKKMLKRIRGVDNVDEEYNDLVAASEASKKVTDPWYRLLFDRKYRPQLTYSIALPSLQQVTGINVVMFYAPVLFKTLGFQADASLMSALITGGVNVLATFIALWLADKKGRKTLFIAGGIQMFISQ</sequence>
<evidence type="ECO:0000256" key="6">
    <source>
        <dbReference type="ARBA" id="ARBA00023136"/>
    </source>
</evidence>
<dbReference type="EMBL" id="JABWDY010025518">
    <property type="protein sequence ID" value="KAF5189400.1"/>
    <property type="molecule type" value="Genomic_DNA"/>
</dbReference>
<evidence type="ECO:0000256" key="5">
    <source>
        <dbReference type="ARBA" id="ARBA00022989"/>
    </source>
</evidence>